<keyword evidence="3" id="KW-1185">Reference proteome</keyword>
<dbReference type="Proteomes" id="UP000031572">
    <property type="component" value="Unassembled WGS sequence"/>
</dbReference>
<evidence type="ECO:0000313" key="2">
    <source>
        <dbReference type="EMBL" id="KIF80955.1"/>
    </source>
</evidence>
<evidence type="ECO:0008006" key="4">
    <source>
        <dbReference type="Google" id="ProtNLM"/>
    </source>
</evidence>
<dbReference type="NCBIfam" id="TIGR02523">
    <property type="entry name" value="type_IV_pilV"/>
    <property type="match status" value="1"/>
</dbReference>
<sequence>MNGWTKSGFSLVEVLVSIVVLGVGVLGAAGMQLTAMRTAQQSAFHTFAHQLAAEMAGAVRAGHGRLLQTSGADPYSGFDYQAAVDGDPQKPAKLCYSNECNPQELAEFEMYEWKMRVKAALPGGRVVVCRDANPWSGVLNALNWNCNGGVGGKAPIVIKLGWQAKNPDGSQQRDANGISAPSVALAVAY</sequence>
<dbReference type="PROSITE" id="PS00409">
    <property type="entry name" value="PROKAR_NTER_METHYL"/>
    <property type="match status" value="1"/>
</dbReference>
<dbReference type="NCBIfam" id="TIGR02532">
    <property type="entry name" value="IV_pilin_GFxxxE"/>
    <property type="match status" value="1"/>
</dbReference>
<dbReference type="Pfam" id="PF07963">
    <property type="entry name" value="N_methyl"/>
    <property type="match status" value="1"/>
</dbReference>
<proteinExistence type="predicted"/>
<reference evidence="2 3" key="1">
    <citation type="submission" date="2014-12" db="EMBL/GenBank/DDBJ databases">
        <title>Denitrispirillum autotrophicum gen. nov., sp. nov., Denitrifying, Facultatively Autotrophic Bacteria Isolated from Rice Paddy Soil.</title>
        <authorList>
            <person name="Ishii S."/>
            <person name="Ashida N."/>
            <person name="Ohno H."/>
            <person name="Otsuka S."/>
            <person name="Yokota A."/>
            <person name="Senoo K."/>
        </authorList>
    </citation>
    <scope>NUCLEOTIDE SEQUENCE [LARGE SCALE GENOMIC DNA]</scope>
    <source>
        <strain evidence="2 3">TSA66</strain>
    </source>
</reference>
<keyword evidence="1" id="KW-0812">Transmembrane</keyword>
<dbReference type="InterPro" id="IPR012902">
    <property type="entry name" value="N_methyl_site"/>
</dbReference>
<feature type="transmembrane region" description="Helical" evidence="1">
    <location>
        <begin position="12"/>
        <end position="31"/>
    </location>
</feature>
<protein>
    <recommendedName>
        <fullName evidence="4">Pilus assembly protein PilV</fullName>
    </recommendedName>
</protein>
<keyword evidence="1" id="KW-1133">Transmembrane helix</keyword>
<name>A0A0C2BIC5_9BURK</name>
<dbReference type="OrthoDB" id="8724817at2"/>
<dbReference type="RefSeq" id="WP_040039778.1">
    <property type="nucleotide sequence ID" value="NZ_JWJG01000028.1"/>
</dbReference>
<comment type="caution">
    <text evidence="2">The sequence shown here is derived from an EMBL/GenBank/DDBJ whole genome shotgun (WGS) entry which is preliminary data.</text>
</comment>
<organism evidence="2 3">
    <name type="scientific">Noviherbaspirillum autotrophicum</name>
    <dbReference type="NCBI Taxonomy" id="709839"/>
    <lineage>
        <taxon>Bacteria</taxon>
        <taxon>Pseudomonadati</taxon>
        <taxon>Pseudomonadota</taxon>
        <taxon>Betaproteobacteria</taxon>
        <taxon>Burkholderiales</taxon>
        <taxon>Oxalobacteraceae</taxon>
        <taxon>Noviherbaspirillum</taxon>
    </lineage>
</organism>
<dbReference type="AlphaFoldDB" id="A0A0C2BIC5"/>
<gene>
    <name evidence="2" type="ORF">TSA66_09190</name>
</gene>
<accession>A0A0C2BIC5</accession>
<dbReference type="STRING" id="709839.TSA66_09190"/>
<evidence type="ECO:0000313" key="3">
    <source>
        <dbReference type="Proteomes" id="UP000031572"/>
    </source>
</evidence>
<dbReference type="InterPro" id="IPR013362">
    <property type="entry name" value="Pilus_4_PilV"/>
</dbReference>
<keyword evidence="1" id="KW-0472">Membrane</keyword>
<dbReference type="EMBL" id="JWJG01000028">
    <property type="protein sequence ID" value="KIF80955.1"/>
    <property type="molecule type" value="Genomic_DNA"/>
</dbReference>
<evidence type="ECO:0000256" key="1">
    <source>
        <dbReference type="SAM" id="Phobius"/>
    </source>
</evidence>